<evidence type="ECO:0000256" key="1">
    <source>
        <dbReference type="ARBA" id="ARBA00001966"/>
    </source>
</evidence>
<keyword evidence="4" id="KW-0408">Iron</keyword>
<dbReference type="AlphaFoldDB" id="A0A261VQ89"/>
<dbReference type="PANTHER" id="PTHR11228:SF27">
    <property type="entry name" value="GLYCYL-RADICAL ENZYME ACTIVATING ENZYME MJ1227-RELATED"/>
    <property type="match status" value="1"/>
</dbReference>
<dbReference type="Proteomes" id="UP000215633">
    <property type="component" value="Unassembled WGS sequence"/>
</dbReference>
<keyword evidence="3" id="KW-0479">Metal-binding</keyword>
<dbReference type="CDD" id="cd01335">
    <property type="entry name" value="Radical_SAM"/>
    <property type="match status" value="1"/>
</dbReference>
<evidence type="ECO:0000256" key="4">
    <source>
        <dbReference type="ARBA" id="ARBA00023004"/>
    </source>
</evidence>
<dbReference type="GO" id="GO:0003824">
    <property type="term" value="F:catalytic activity"/>
    <property type="evidence" value="ECO:0007669"/>
    <property type="project" value="InterPro"/>
</dbReference>
<dbReference type="SFLD" id="SFLDG01094">
    <property type="entry name" value="Uncharacterised_Radical_SAM_Su"/>
    <property type="match status" value="1"/>
</dbReference>
<keyword evidence="5" id="KW-0411">Iron-sulfur</keyword>
<sequence length="253" mass="27167">MSAASSVNDAPPEPLGARAGRPSMPLAVAGVPHGAPRIGGLVPYSSVDWPGMLAAVVFIAGCPWRCSYCHNPHLQPRAGHYAWNDVLGFLRGRRGLLDAVVFSGGEPLAEPRLPDMVRAVQAMGFRVALHTAGIYPARLRDLLPRLDWVGLDIKTDPAGYDALVGRPNSHAATQACLEALLAGAVEFECRTTWSPEWLGEPELLALARDLAARGVRQYAVQHHRAAPDAAPTALLSSAALDQLQALFQRFSYR</sequence>
<dbReference type="PANTHER" id="PTHR11228">
    <property type="entry name" value="RADICAL SAM DOMAIN PROTEIN"/>
    <property type="match status" value="1"/>
</dbReference>
<dbReference type="EMBL" id="NEVT01000006">
    <property type="protein sequence ID" value="OZI76288.1"/>
    <property type="molecule type" value="Genomic_DNA"/>
</dbReference>
<dbReference type="Gene3D" id="3.20.20.70">
    <property type="entry name" value="Aldolase class I"/>
    <property type="match status" value="1"/>
</dbReference>
<proteinExistence type="predicted"/>
<name>A0A261VQ89_9BORD</name>
<evidence type="ECO:0000259" key="6">
    <source>
        <dbReference type="PROSITE" id="PS51918"/>
    </source>
</evidence>
<comment type="caution">
    <text evidence="7">The sequence shown here is derived from an EMBL/GenBank/DDBJ whole genome shotgun (WGS) entry which is preliminary data.</text>
</comment>
<protein>
    <submittedName>
        <fullName evidence="7">Anaerobic ribonucleoside-triphosphate reductase activating protein</fullName>
    </submittedName>
</protein>
<evidence type="ECO:0000313" key="7">
    <source>
        <dbReference type="EMBL" id="OZI76288.1"/>
    </source>
</evidence>
<keyword evidence="8" id="KW-1185">Reference proteome</keyword>
<dbReference type="InterPro" id="IPR050377">
    <property type="entry name" value="Radical_SAM_PqqE_MftC-like"/>
</dbReference>
<keyword evidence="2" id="KW-0949">S-adenosyl-L-methionine</keyword>
<evidence type="ECO:0000256" key="5">
    <source>
        <dbReference type="ARBA" id="ARBA00023014"/>
    </source>
</evidence>
<dbReference type="PROSITE" id="PS51918">
    <property type="entry name" value="RADICAL_SAM"/>
    <property type="match status" value="1"/>
</dbReference>
<dbReference type="InterPro" id="IPR013785">
    <property type="entry name" value="Aldolase_TIM"/>
</dbReference>
<gene>
    <name evidence="7" type="ORF">CAL24_14115</name>
</gene>
<evidence type="ECO:0000256" key="2">
    <source>
        <dbReference type="ARBA" id="ARBA00022691"/>
    </source>
</evidence>
<dbReference type="SUPFAM" id="SSF102114">
    <property type="entry name" value="Radical SAM enzymes"/>
    <property type="match status" value="1"/>
</dbReference>
<comment type="cofactor">
    <cofactor evidence="1">
        <name>[4Fe-4S] cluster</name>
        <dbReference type="ChEBI" id="CHEBI:49883"/>
    </cofactor>
</comment>
<organism evidence="7 8">
    <name type="scientific">Bordetella genomosp. 2</name>
    <dbReference type="NCBI Taxonomy" id="1983456"/>
    <lineage>
        <taxon>Bacteria</taxon>
        <taxon>Pseudomonadati</taxon>
        <taxon>Pseudomonadota</taxon>
        <taxon>Betaproteobacteria</taxon>
        <taxon>Burkholderiales</taxon>
        <taxon>Alcaligenaceae</taxon>
        <taxon>Bordetella</taxon>
    </lineage>
</organism>
<dbReference type="SFLD" id="SFLDS00029">
    <property type="entry name" value="Radical_SAM"/>
    <property type="match status" value="1"/>
</dbReference>
<dbReference type="Pfam" id="PF04055">
    <property type="entry name" value="Radical_SAM"/>
    <property type="match status" value="1"/>
</dbReference>
<dbReference type="InterPro" id="IPR058240">
    <property type="entry name" value="rSAM_sf"/>
</dbReference>
<dbReference type="GO" id="GO:0051536">
    <property type="term" value="F:iron-sulfur cluster binding"/>
    <property type="evidence" value="ECO:0007669"/>
    <property type="project" value="UniProtKB-KW"/>
</dbReference>
<dbReference type="RefSeq" id="WP_094807000.1">
    <property type="nucleotide sequence ID" value="NZ_NEVT01000006.1"/>
</dbReference>
<evidence type="ECO:0000256" key="3">
    <source>
        <dbReference type="ARBA" id="ARBA00022723"/>
    </source>
</evidence>
<feature type="domain" description="Radical SAM core" evidence="6">
    <location>
        <begin position="48"/>
        <end position="253"/>
    </location>
</feature>
<evidence type="ECO:0000313" key="8">
    <source>
        <dbReference type="Proteomes" id="UP000215633"/>
    </source>
</evidence>
<dbReference type="InterPro" id="IPR012840">
    <property type="entry name" value="NrdG2"/>
</dbReference>
<accession>A0A261VQ89</accession>
<dbReference type="GO" id="GO:0046872">
    <property type="term" value="F:metal ion binding"/>
    <property type="evidence" value="ECO:0007669"/>
    <property type="project" value="UniProtKB-KW"/>
</dbReference>
<dbReference type="InterPro" id="IPR007197">
    <property type="entry name" value="rSAM"/>
</dbReference>
<dbReference type="NCBIfam" id="TIGR02495">
    <property type="entry name" value="NrdG2"/>
    <property type="match status" value="1"/>
</dbReference>
<reference evidence="8" key="1">
    <citation type="submission" date="2017-05" db="EMBL/GenBank/DDBJ databases">
        <title>Complete and WGS of Bordetella genogroups.</title>
        <authorList>
            <person name="Spilker T."/>
            <person name="Lipuma J."/>
        </authorList>
    </citation>
    <scope>NUCLEOTIDE SEQUENCE [LARGE SCALE GENOMIC DNA]</scope>
    <source>
        <strain evidence="8">AU8256</strain>
    </source>
</reference>